<organism evidence="17 18">
    <name type="scientific">Turnera subulata</name>
    <dbReference type="NCBI Taxonomy" id="218843"/>
    <lineage>
        <taxon>Eukaryota</taxon>
        <taxon>Viridiplantae</taxon>
        <taxon>Streptophyta</taxon>
        <taxon>Embryophyta</taxon>
        <taxon>Tracheophyta</taxon>
        <taxon>Spermatophyta</taxon>
        <taxon>Magnoliopsida</taxon>
        <taxon>eudicotyledons</taxon>
        <taxon>Gunneridae</taxon>
        <taxon>Pentapetalae</taxon>
        <taxon>rosids</taxon>
        <taxon>fabids</taxon>
        <taxon>Malpighiales</taxon>
        <taxon>Passifloraceae</taxon>
        <taxon>Turnera</taxon>
    </lineage>
</organism>
<evidence type="ECO:0000256" key="13">
    <source>
        <dbReference type="ARBA" id="ARBA00024209"/>
    </source>
</evidence>
<dbReference type="SMART" id="SM00184">
    <property type="entry name" value="RING"/>
    <property type="match status" value="1"/>
</dbReference>
<dbReference type="InterPro" id="IPR001841">
    <property type="entry name" value="Znf_RING"/>
</dbReference>
<gene>
    <name evidence="17" type="ORF">Tsubulata_029977</name>
</gene>
<dbReference type="Proteomes" id="UP001141552">
    <property type="component" value="Unassembled WGS sequence"/>
</dbReference>
<dbReference type="PANTHER" id="PTHR14155">
    <property type="entry name" value="RING FINGER DOMAIN-CONTAINING"/>
    <property type="match status" value="1"/>
</dbReference>
<evidence type="ECO:0000256" key="1">
    <source>
        <dbReference type="ARBA" id="ARBA00000900"/>
    </source>
</evidence>
<comment type="catalytic activity">
    <reaction evidence="1">
        <text>S-ubiquitinyl-[E2 ubiquitin-conjugating enzyme]-L-cysteine + [acceptor protein]-L-lysine = [E2 ubiquitin-conjugating enzyme]-L-cysteine + N(6)-ubiquitinyl-[acceptor protein]-L-lysine.</text>
        <dbReference type="EC" id="2.3.2.27"/>
    </reaction>
</comment>
<evidence type="ECO:0000256" key="10">
    <source>
        <dbReference type="ARBA" id="ARBA00022833"/>
    </source>
</evidence>
<dbReference type="EC" id="2.3.2.27" evidence="4"/>
<dbReference type="InterPro" id="IPR013083">
    <property type="entry name" value="Znf_RING/FYVE/PHD"/>
</dbReference>
<evidence type="ECO:0000256" key="7">
    <source>
        <dbReference type="ARBA" id="ARBA00022723"/>
    </source>
</evidence>
<evidence type="ECO:0000256" key="3">
    <source>
        <dbReference type="ARBA" id="ARBA00004906"/>
    </source>
</evidence>
<dbReference type="Pfam" id="PF13639">
    <property type="entry name" value="zf-RING_2"/>
    <property type="match status" value="1"/>
</dbReference>
<evidence type="ECO:0000256" key="8">
    <source>
        <dbReference type="ARBA" id="ARBA00022771"/>
    </source>
</evidence>
<evidence type="ECO:0000256" key="2">
    <source>
        <dbReference type="ARBA" id="ARBA00004167"/>
    </source>
</evidence>
<keyword evidence="9" id="KW-0833">Ubl conjugation pathway</keyword>
<keyword evidence="5" id="KW-0808">Transferase</keyword>
<keyword evidence="8 14" id="KW-0863">Zinc-finger</keyword>
<protein>
    <recommendedName>
        <fullName evidence="4">RING-type E3 ubiquitin transferase</fullName>
        <ecNumber evidence="4">2.3.2.27</ecNumber>
    </recommendedName>
</protein>
<accession>A0A9Q0JBS0</accession>
<proteinExistence type="inferred from homology"/>
<comment type="pathway">
    <text evidence="3">Protein modification; protein ubiquitination.</text>
</comment>
<evidence type="ECO:0000313" key="18">
    <source>
        <dbReference type="Proteomes" id="UP001141552"/>
    </source>
</evidence>
<keyword evidence="11 15" id="KW-1133">Transmembrane helix</keyword>
<comment type="caution">
    <text evidence="17">The sequence shown here is derived from an EMBL/GenBank/DDBJ whole genome shotgun (WGS) entry which is preliminary data.</text>
</comment>
<name>A0A9Q0JBS0_9ROSI</name>
<sequence>MASPSDQQPSSFFHWEFAENFKTTEFHLNGRVVFLLLIFFAFIVVITSLFLYVHCLCRDGRLAVQSSSSSGADTIAPPQATSLGLDPAIIDSLPIILVTKNVENGDVIIETECSICLSLFEDQEKVKVLPECNHAYHSECLDKWLSTQSSCPLCRASLRDVVDSKNASAPPQ</sequence>
<dbReference type="SUPFAM" id="SSF57850">
    <property type="entry name" value="RING/U-box"/>
    <property type="match status" value="1"/>
</dbReference>
<dbReference type="FunFam" id="3.30.40.10:FF:000187">
    <property type="entry name" value="E3 ubiquitin-protein ligase ATL6"/>
    <property type="match status" value="1"/>
</dbReference>
<reference evidence="17" key="1">
    <citation type="submission" date="2022-02" db="EMBL/GenBank/DDBJ databases">
        <authorList>
            <person name="Henning P.M."/>
            <person name="McCubbin A.G."/>
            <person name="Shore J.S."/>
        </authorList>
    </citation>
    <scope>NUCLEOTIDE SEQUENCE</scope>
    <source>
        <strain evidence="17">F60SS</strain>
        <tissue evidence="17">Leaves</tissue>
    </source>
</reference>
<reference evidence="17" key="2">
    <citation type="journal article" date="2023" name="Plants (Basel)">
        <title>Annotation of the Turnera subulata (Passifloraceae) Draft Genome Reveals the S-Locus Evolved after the Divergence of Turneroideae from Passifloroideae in a Stepwise Manner.</title>
        <authorList>
            <person name="Henning P.M."/>
            <person name="Roalson E.H."/>
            <person name="Mir W."/>
            <person name="McCubbin A.G."/>
            <person name="Shore J.S."/>
        </authorList>
    </citation>
    <scope>NUCLEOTIDE SEQUENCE</scope>
    <source>
        <strain evidence="17">F60SS</strain>
    </source>
</reference>
<dbReference type="InterPro" id="IPR053238">
    <property type="entry name" value="RING-H2_zinc_finger"/>
</dbReference>
<evidence type="ECO:0000256" key="6">
    <source>
        <dbReference type="ARBA" id="ARBA00022692"/>
    </source>
</evidence>
<dbReference type="GO" id="GO:0008270">
    <property type="term" value="F:zinc ion binding"/>
    <property type="evidence" value="ECO:0007669"/>
    <property type="project" value="UniProtKB-KW"/>
</dbReference>
<evidence type="ECO:0000256" key="5">
    <source>
        <dbReference type="ARBA" id="ARBA00022679"/>
    </source>
</evidence>
<evidence type="ECO:0000256" key="11">
    <source>
        <dbReference type="ARBA" id="ARBA00022989"/>
    </source>
</evidence>
<dbReference type="AlphaFoldDB" id="A0A9Q0JBS0"/>
<evidence type="ECO:0000256" key="15">
    <source>
        <dbReference type="SAM" id="Phobius"/>
    </source>
</evidence>
<evidence type="ECO:0000256" key="4">
    <source>
        <dbReference type="ARBA" id="ARBA00012483"/>
    </source>
</evidence>
<dbReference type="Gene3D" id="3.30.40.10">
    <property type="entry name" value="Zinc/RING finger domain, C3HC4 (zinc finger)"/>
    <property type="match status" value="1"/>
</dbReference>
<comment type="subcellular location">
    <subcellularLocation>
        <location evidence="2">Membrane</location>
        <topology evidence="2">Single-pass membrane protein</topology>
    </subcellularLocation>
</comment>
<dbReference type="EMBL" id="JAKUCV010004021">
    <property type="protein sequence ID" value="KAJ4836791.1"/>
    <property type="molecule type" value="Genomic_DNA"/>
</dbReference>
<keyword evidence="10" id="KW-0862">Zinc</keyword>
<evidence type="ECO:0000256" key="9">
    <source>
        <dbReference type="ARBA" id="ARBA00022786"/>
    </source>
</evidence>
<dbReference type="OrthoDB" id="8062037at2759"/>
<dbReference type="SMART" id="SM01197">
    <property type="entry name" value="FANCL_C"/>
    <property type="match status" value="1"/>
</dbReference>
<evidence type="ECO:0000313" key="17">
    <source>
        <dbReference type="EMBL" id="KAJ4836791.1"/>
    </source>
</evidence>
<keyword evidence="18" id="KW-1185">Reference proteome</keyword>
<feature type="domain" description="RING-type" evidence="16">
    <location>
        <begin position="113"/>
        <end position="155"/>
    </location>
</feature>
<evidence type="ECO:0000256" key="12">
    <source>
        <dbReference type="ARBA" id="ARBA00023136"/>
    </source>
</evidence>
<dbReference type="GO" id="GO:0016020">
    <property type="term" value="C:membrane"/>
    <property type="evidence" value="ECO:0007669"/>
    <property type="project" value="UniProtKB-SubCell"/>
</dbReference>
<feature type="transmembrane region" description="Helical" evidence="15">
    <location>
        <begin position="32"/>
        <end position="53"/>
    </location>
</feature>
<keyword evidence="7" id="KW-0479">Metal-binding</keyword>
<dbReference type="PROSITE" id="PS50089">
    <property type="entry name" value="ZF_RING_2"/>
    <property type="match status" value="1"/>
</dbReference>
<dbReference type="PANTHER" id="PTHR14155:SF632">
    <property type="entry name" value="RING-H2 FINGER PROTEIN ATL17-RELATED"/>
    <property type="match status" value="1"/>
</dbReference>
<evidence type="ECO:0000256" key="14">
    <source>
        <dbReference type="PROSITE-ProRule" id="PRU00175"/>
    </source>
</evidence>
<dbReference type="GO" id="GO:0061630">
    <property type="term" value="F:ubiquitin protein ligase activity"/>
    <property type="evidence" value="ECO:0007669"/>
    <property type="project" value="UniProtKB-EC"/>
</dbReference>
<keyword evidence="12 15" id="KW-0472">Membrane</keyword>
<dbReference type="CDD" id="cd16461">
    <property type="entry name" value="RING-H2_EL5-like"/>
    <property type="match status" value="1"/>
</dbReference>
<evidence type="ECO:0000259" key="16">
    <source>
        <dbReference type="PROSITE" id="PS50089"/>
    </source>
</evidence>
<keyword evidence="6 15" id="KW-0812">Transmembrane</keyword>
<comment type="similarity">
    <text evidence="13">Belongs to the RING-type zinc finger family. ATL subfamily.</text>
</comment>